<feature type="transmembrane region" description="Helical" evidence="8">
    <location>
        <begin position="20"/>
        <end position="40"/>
    </location>
</feature>
<evidence type="ECO:0000256" key="2">
    <source>
        <dbReference type="ARBA" id="ARBA00022448"/>
    </source>
</evidence>
<dbReference type="InterPro" id="IPR003352">
    <property type="entry name" value="PTS_EIIC"/>
</dbReference>
<feature type="transmembrane region" description="Helical" evidence="8">
    <location>
        <begin position="182"/>
        <end position="202"/>
    </location>
</feature>
<keyword evidence="3" id="KW-1003">Cell membrane</keyword>
<keyword evidence="6 8" id="KW-1133">Transmembrane helix</keyword>
<organism evidence="10 11">
    <name type="scientific">Clostridium mobile</name>
    <dbReference type="NCBI Taxonomy" id="2841512"/>
    <lineage>
        <taxon>Bacteria</taxon>
        <taxon>Bacillati</taxon>
        <taxon>Bacillota</taxon>
        <taxon>Clostridia</taxon>
        <taxon>Eubacteriales</taxon>
        <taxon>Clostridiaceae</taxon>
        <taxon>Clostridium</taxon>
    </lineage>
</organism>
<evidence type="ECO:0000259" key="9">
    <source>
        <dbReference type="Pfam" id="PF13303"/>
    </source>
</evidence>
<sequence length="356" mass="36696">MRMSKNNGKVSGGNFFNKVLAGLSIGIVVALVPGALLGELAKALSPVFPGAKLIIDMTNLAARMLPMVIGVTVAMQFGFTPIQTASIGIATVVGSGVSMAGEKGVFAFTGTGDVINAGITAAIAVVIVLLLGSKLKAYTILLVPTIVITVAGALGLFTLPYIKLITEWIGRIIQNFTLLQPILMGILTAIAFALLIVSPISTVGVATAISLSGIASGAANLGIVAAGFGLSISGWKSNSVGTSVAHFLGSPKMQMANFIKKPKMIIPIVCNAAVLGALAGMFNIPGTPMSAGFGISGLIGPINALNLMSGGWSVTNIMMVTLIFVIIPILLGFVFNYVFTKVVKLVKPEDYKLKFE</sequence>
<evidence type="ECO:0000256" key="5">
    <source>
        <dbReference type="ARBA" id="ARBA00022692"/>
    </source>
</evidence>
<feature type="domain" description="Phosphotransferase system EIIC" evidence="9">
    <location>
        <begin position="18"/>
        <end position="353"/>
    </location>
</feature>
<accession>A0ABS6EEB8</accession>
<name>A0ABS6EEB8_9CLOT</name>
<keyword evidence="7 8" id="KW-0472">Membrane</keyword>
<evidence type="ECO:0000256" key="6">
    <source>
        <dbReference type="ARBA" id="ARBA00022989"/>
    </source>
</evidence>
<feature type="transmembrane region" description="Helical" evidence="8">
    <location>
        <begin position="264"/>
        <end position="284"/>
    </location>
</feature>
<comment type="subcellular location">
    <subcellularLocation>
        <location evidence="1">Cell membrane</location>
        <topology evidence="1">Multi-pass membrane protein</topology>
    </subcellularLocation>
</comment>
<feature type="transmembrane region" description="Helical" evidence="8">
    <location>
        <begin position="317"/>
        <end position="339"/>
    </location>
</feature>
<evidence type="ECO:0000256" key="8">
    <source>
        <dbReference type="SAM" id="Phobius"/>
    </source>
</evidence>
<evidence type="ECO:0000256" key="4">
    <source>
        <dbReference type="ARBA" id="ARBA00022597"/>
    </source>
</evidence>
<dbReference type="Proteomes" id="UP000726170">
    <property type="component" value="Unassembled WGS sequence"/>
</dbReference>
<protein>
    <submittedName>
        <fullName evidence="10">PTS sugar transporter subunit IIC</fullName>
    </submittedName>
</protein>
<proteinExistence type="predicted"/>
<dbReference type="EMBL" id="JAHLQF010000001">
    <property type="protein sequence ID" value="MBU5483127.1"/>
    <property type="molecule type" value="Genomic_DNA"/>
</dbReference>
<comment type="caution">
    <text evidence="10">The sequence shown here is derived from an EMBL/GenBank/DDBJ whole genome shotgun (WGS) entry which is preliminary data.</text>
</comment>
<gene>
    <name evidence="10" type="ORF">KQI86_02235</name>
</gene>
<reference evidence="10 11" key="1">
    <citation type="submission" date="2021-06" db="EMBL/GenBank/DDBJ databases">
        <authorList>
            <person name="Sun Q."/>
            <person name="Li D."/>
        </authorList>
    </citation>
    <scope>NUCLEOTIDE SEQUENCE [LARGE SCALE GENOMIC DNA]</scope>
    <source>
        <strain evidence="10 11">MSJ-11</strain>
    </source>
</reference>
<keyword evidence="11" id="KW-1185">Reference proteome</keyword>
<evidence type="ECO:0000256" key="1">
    <source>
        <dbReference type="ARBA" id="ARBA00004651"/>
    </source>
</evidence>
<feature type="transmembrane region" description="Helical" evidence="8">
    <location>
        <begin position="208"/>
        <end position="230"/>
    </location>
</feature>
<feature type="transmembrane region" description="Helical" evidence="8">
    <location>
        <begin position="60"/>
        <end position="79"/>
    </location>
</feature>
<evidence type="ECO:0000256" key="3">
    <source>
        <dbReference type="ARBA" id="ARBA00022475"/>
    </source>
</evidence>
<keyword evidence="5 8" id="KW-0812">Transmembrane</keyword>
<feature type="transmembrane region" description="Helical" evidence="8">
    <location>
        <begin position="138"/>
        <end position="162"/>
    </location>
</feature>
<keyword evidence="2" id="KW-0813">Transport</keyword>
<feature type="transmembrane region" description="Helical" evidence="8">
    <location>
        <begin position="85"/>
        <end position="102"/>
    </location>
</feature>
<evidence type="ECO:0000256" key="7">
    <source>
        <dbReference type="ARBA" id="ARBA00023136"/>
    </source>
</evidence>
<evidence type="ECO:0000313" key="11">
    <source>
        <dbReference type="Proteomes" id="UP000726170"/>
    </source>
</evidence>
<feature type="transmembrane region" description="Helical" evidence="8">
    <location>
        <begin position="114"/>
        <end position="132"/>
    </location>
</feature>
<dbReference type="Pfam" id="PF13303">
    <property type="entry name" value="PTS_EIIC_2"/>
    <property type="match status" value="1"/>
</dbReference>
<keyword evidence="4 10" id="KW-0762">Sugar transport</keyword>
<evidence type="ECO:0000313" key="10">
    <source>
        <dbReference type="EMBL" id="MBU5483127.1"/>
    </source>
</evidence>